<dbReference type="AlphaFoldDB" id="A0A9W6X706"/>
<dbReference type="InterPro" id="IPR036691">
    <property type="entry name" value="Endo/exonu/phosph_ase_sf"/>
</dbReference>
<proteinExistence type="predicted"/>
<protein>
    <submittedName>
        <fullName evidence="3">Unnamed protein product</fullName>
    </submittedName>
</protein>
<evidence type="ECO:0000313" key="3">
    <source>
        <dbReference type="EMBL" id="GMF32793.1"/>
    </source>
</evidence>
<sequence length="385" mass="40897">MPPRRPQRGSDAGSLHFANPRTRQATGSLCSVMVSFVAIAAAAALAVVTRLPSLQTTEAAFAACAEAPASPGDRRTNTAQLKVATFNAAFLFLGTESHQLSCPGADCPWTTAADAASHVTQIAAVIKSLDADIIQLNEVEDCTVLESVISKLKALGDSTYKPYLVKGTDTSTGQNSALLTRVDPVVDLQRTEVRATIPVSGSTCPRSSGYSSSKGVSKHFYTTFNVTGFSKPITLVGAHLLANPESKPRCFEREAQATVLADLANAAVEEGHHAIITGDLNDWSSNVLDKNSNAPISAVLAILSGTNFVEVAGKVSQSDRYTEWYDEDNDCVYEDTEVSSLDHILVSKSLSSALKSVSFNHDLYTTSCSGYNSDHYPVSIILSKA</sequence>
<evidence type="ECO:0000256" key="1">
    <source>
        <dbReference type="SAM" id="Phobius"/>
    </source>
</evidence>
<dbReference type="PANTHER" id="PTHR42834:SF1">
    <property type="entry name" value="ENDONUCLEASE_EXONUCLEASE_PHOSPHATASE FAMILY PROTEIN (AFU_ORTHOLOGUE AFUA_3G09210)"/>
    <property type="match status" value="1"/>
</dbReference>
<dbReference type="EMBL" id="BSXW01001017">
    <property type="protein sequence ID" value="GMF32793.1"/>
    <property type="molecule type" value="Genomic_DNA"/>
</dbReference>
<organism evidence="3 4">
    <name type="scientific">Phytophthora lilii</name>
    <dbReference type="NCBI Taxonomy" id="2077276"/>
    <lineage>
        <taxon>Eukaryota</taxon>
        <taxon>Sar</taxon>
        <taxon>Stramenopiles</taxon>
        <taxon>Oomycota</taxon>
        <taxon>Peronosporomycetes</taxon>
        <taxon>Peronosporales</taxon>
        <taxon>Peronosporaceae</taxon>
        <taxon>Phytophthora</taxon>
    </lineage>
</organism>
<evidence type="ECO:0000259" key="2">
    <source>
        <dbReference type="Pfam" id="PF03372"/>
    </source>
</evidence>
<dbReference type="SUPFAM" id="SSF56219">
    <property type="entry name" value="DNase I-like"/>
    <property type="match status" value="1"/>
</dbReference>
<dbReference type="Proteomes" id="UP001165083">
    <property type="component" value="Unassembled WGS sequence"/>
</dbReference>
<accession>A0A9W6X706</accession>
<feature type="transmembrane region" description="Helical" evidence="1">
    <location>
        <begin position="29"/>
        <end position="48"/>
    </location>
</feature>
<name>A0A9W6X706_9STRA</name>
<keyword evidence="4" id="KW-1185">Reference proteome</keyword>
<keyword evidence="1" id="KW-0812">Transmembrane</keyword>
<gene>
    <name evidence="3" type="ORF">Plil01_001400500</name>
</gene>
<dbReference type="OrthoDB" id="2093442at2759"/>
<dbReference type="GO" id="GO:0003824">
    <property type="term" value="F:catalytic activity"/>
    <property type="evidence" value="ECO:0007669"/>
    <property type="project" value="InterPro"/>
</dbReference>
<comment type="caution">
    <text evidence="3">The sequence shown here is derived from an EMBL/GenBank/DDBJ whole genome shotgun (WGS) entry which is preliminary data.</text>
</comment>
<reference evidence="3" key="1">
    <citation type="submission" date="2023-04" db="EMBL/GenBank/DDBJ databases">
        <title>Phytophthora lilii NBRC 32176.</title>
        <authorList>
            <person name="Ichikawa N."/>
            <person name="Sato H."/>
            <person name="Tonouchi N."/>
        </authorList>
    </citation>
    <scope>NUCLEOTIDE SEQUENCE</scope>
    <source>
        <strain evidence="3">NBRC 32176</strain>
    </source>
</reference>
<keyword evidence="1" id="KW-0472">Membrane</keyword>
<dbReference type="PANTHER" id="PTHR42834">
    <property type="entry name" value="ENDONUCLEASE/EXONUCLEASE/PHOSPHATASE FAMILY PROTEIN (AFU_ORTHOLOGUE AFUA_3G09210)"/>
    <property type="match status" value="1"/>
</dbReference>
<keyword evidence="1" id="KW-1133">Transmembrane helix</keyword>
<dbReference type="Gene3D" id="3.60.10.10">
    <property type="entry name" value="Endonuclease/exonuclease/phosphatase"/>
    <property type="match status" value="1"/>
</dbReference>
<dbReference type="Pfam" id="PF03372">
    <property type="entry name" value="Exo_endo_phos"/>
    <property type="match status" value="1"/>
</dbReference>
<evidence type="ECO:0000313" key="4">
    <source>
        <dbReference type="Proteomes" id="UP001165083"/>
    </source>
</evidence>
<dbReference type="InterPro" id="IPR005135">
    <property type="entry name" value="Endo/exonuclease/phosphatase"/>
</dbReference>
<feature type="domain" description="Endonuclease/exonuclease/phosphatase" evidence="2">
    <location>
        <begin position="112"/>
        <end position="351"/>
    </location>
</feature>